<dbReference type="Gene3D" id="2.60.40.60">
    <property type="entry name" value="Cadherins"/>
    <property type="match status" value="2"/>
</dbReference>
<dbReference type="WBParaSite" id="maker-unitig_26518-snap-gene-0.2-mRNA-1">
    <property type="protein sequence ID" value="maker-unitig_26518-snap-gene-0.2-mRNA-1"/>
    <property type="gene ID" value="maker-unitig_26518-snap-gene-0.2"/>
</dbReference>
<feature type="compositionally biased region" description="Basic residues" evidence="6">
    <location>
        <begin position="767"/>
        <end position="776"/>
    </location>
</feature>
<dbReference type="AlphaFoldDB" id="A0A1I8FA26"/>
<dbReference type="Pfam" id="PF00028">
    <property type="entry name" value="Cadherin"/>
    <property type="match status" value="2"/>
</dbReference>
<keyword evidence="4" id="KW-0325">Glycoprotein</keyword>
<keyword evidence="5" id="KW-0106">Calcium</keyword>
<dbReference type="InterPro" id="IPR050174">
    <property type="entry name" value="Protocadherin/Cadherin-CA"/>
</dbReference>
<evidence type="ECO:0000256" key="3">
    <source>
        <dbReference type="ARBA" id="ARBA00022989"/>
    </source>
</evidence>
<feature type="region of interest" description="Disordered" evidence="6">
    <location>
        <begin position="161"/>
        <end position="183"/>
    </location>
</feature>
<evidence type="ECO:0000256" key="1">
    <source>
        <dbReference type="ARBA" id="ARBA00004167"/>
    </source>
</evidence>
<evidence type="ECO:0000256" key="2">
    <source>
        <dbReference type="ARBA" id="ARBA00022692"/>
    </source>
</evidence>
<feature type="region of interest" description="Disordered" evidence="6">
    <location>
        <begin position="638"/>
        <end position="662"/>
    </location>
</feature>
<dbReference type="CDD" id="cd11304">
    <property type="entry name" value="Cadherin_repeat"/>
    <property type="match status" value="2"/>
</dbReference>
<accession>A0A1I8FA26</accession>
<dbReference type="PANTHER" id="PTHR24028">
    <property type="entry name" value="CADHERIN-87A"/>
    <property type="match status" value="1"/>
</dbReference>
<dbReference type="SUPFAM" id="SSF49313">
    <property type="entry name" value="Cadherin-like"/>
    <property type="match status" value="2"/>
</dbReference>
<feature type="domain" description="Cadherin" evidence="8">
    <location>
        <begin position="470"/>
        <end position="569"/>
    </location>
</feature>
<keyword evidence="2 7" id="KW-0812">Transmembrane</keyword>
<dbReference type="SMART" id="SM00112">
    <property type="entry name" value="CA"/>
    <property type="match status" value="2"/>
</dbReference>
<evidence type="ECO:0000256" key="5">
    <source>
        <dbReference type="PROSITE-ProRule" id="PRU00043"/>
    </source>
</evidence>
<dbReference type="InterPro" id="IPR015919">
    <property type="entry name" value="Cadherin-like_sf"/>
</dbReference>
<dbReference type="GO" id="GO:0005886">
    <property type="term" value="C:plasma membrane"/>
    <property type="evidence" value="ECO:0007669"/>
    <property type="project" value="TreeGrafter"/>
</dbReference>
<organism evidence="9 10">
    <name type="scientific">Macrostomum lignano</name>
    <dbReference type="NCBI Taxonomy" id="282301"/>
    <lineage>
        <taxon>Eukaryota</taxon>
        <taxon>Metazoa</taxon>
        <taxon>Spiralia</taxon>
        <taxon>Lophotrochozoa</taxon>
        <taxon>Platyhelminthes</taxon>
        <taxon>Rhabditophora</taxon>
        <taxon>Macrostomorpha</taxon>
        <taxon>Macrostomida</taxon>
        <taxon>Macrostomidae</taxon>
        <taxon>Macrostomum</taxon>
    </lineage>
</organism>
<keyword evidence="9" id="KW-1185">Reference proteome</keyword>
<sequence length="845" mass="89967">MGGGMRVAGCQRLEIQGRNGRLSCRIRASLGENPRSLDLRDAHALEQRPSESRRSDWHRALHLISSGHCTLFRGSAGDPPRLSLLPLLLLAPPAGTTLVANLTALSGSRWSKFSLLNSRDGRRVFRLDAAPPSSPSCRSSDMKWPRRLQCSGCSGDEDDSAVAAAVASDSDGSGGDSEAWPTCQCPRAAPRRCQPAADSAGRLQPRNNHAPEFVGVGVVAARDRRRSGREATVSISELAEVNGSAVAGLPVAAVDRDSARFGLRQFRLQPLDFNDTEAASMFELAHHACGMCGWRSSAPAAPDACWCWTRTTTGPPGPAGRCLERQRVRDLAPDGTTVTQLRAADPDAGANGRLSTCWMRRCPENQPAGRAACYLLASDRDSGANAAVTCSLQSGEEGDSGGGSFMLSLQSRMERGLPARHNPAAGPRVPQRRRRCGHRLLRGRRVVASPHRPPVARCRAGRERQPAELHAAIFQMQLDEELEPGTTIGRVKAVDVDEWPALNYSLLAGSDPDAEVVSVDSDSGLVRSRVRFDAQTRDRYQFQVMASDGVHAATALVELTIADRERPRAGVGRRFESAAFGSGRTPGQHAGGRGLRGQWPGGLPPGAARLGPAVRHPADGEVYVVAGGGLELDRERTPTLSLKADPAPERQPGDSGADRRERQLAAAAVPQLRRQPDRVSCRLPVGGWVARLRAADSDEGDNARLSFGIGEGPWREHFSVDASSGNLTLAKPLTCATSPERISLRVSAKDHGRPPRFTAGALWCRRSRRGSRRRPRGDRAGGPVARSDGSGDRSGVDGGVGGGGRWGADPGLAAVLCLIAATLLLAAILAFASALLRKRATGRGP</sequence>
<dbReference type="InterPro" id="IPR002126">
    <property type="entry name" value="Cadherin-like_dom"/>
</dbReference>
<evidence type="ECO:0000313" key="10">
    <source>
        <dbReference type="WBParaSite" id="maker-unitig_26518-snap-gene-0.2-mRNA-1"/>
    </source>
</evidence>
<evidence type="ECO:0000256" key="6">
    <source>
        <dbReference type="SAM" id="MobiDB-lite"/>
    </source>
</evidence>
<proteinExistence type="predicted"/>
<dbReference type="Proteomes" id="UP000095280">
    <property type="component" value="Unplaced"/>
</dbReference>
<evidence type="ECO:0000256" key="4">
    <source>
        <dbReference type="ARBA" id="ARBA00023180"/>
    </source>
</evidence>
<evidence type="ECO:0000259" key="8">
    <source>
        <dbReference type="PROSITE" id="PS50268"/>
    </source>
</evidence>
<evidence type="ECO:0000256" key="7">
    <source>
        <dbReference type="SAM" id="Phobius"/>
    </source>
</evidence>
<dbReference type="PROSITE" id="PS50268">
    <property type="entry name" value="CADHERIN_2"/>
    <property type="match status" value="2"/>
</dbReference>
<feature type="compositionally biased region" description="Basic and acidic residues" evidence="6">
    <location>
        <begin position="646"/>
        <end position="662"/>
    </location>
</feature>
<dbReference type="PRINTS" id="PR00205">
    <property type="entry name" value="CADHERIN"/>
</dbReference>
<dbReference type="PANTHER" id="PTHR24028:SF146">
    <property type="entry name" value="CADHERIN 96CB, ISOFORM D-RELATED"/>
    <property type="match status" value="1"/>
</dbReference>
<comment type="subcellular location">
    <subcellularLocation>
        <location evidence="1">Membrane</location>
        <topology evidence="1">Single-pass membrane protein</topology>
    </subcellularLocation>
</comment>
<evidence type="ECO:0000313" key="9">
    <source>
        <dbReference type="Proteomes" id="UP000095280"/>
    </source>
</evidence>
<keyword evidence="7" id="KW-0472">Membrane</keyword>
<feature type="domain" description="Cadherin" evidence="8">
    <location>
        <begin position="689"/>
        <end position="755"/>
    </location>
</feature>
<dbReference type="GO" id="GO:0005509">
    <property type="term" value="F:calcium ion binding"/>
    <property type="evidence" value="ECO:0007669"/>
    <property type="project" value="UniProtKB-UniRule"/>
</dbReference>
<name>A0A1I8FA26_9PLAT</name>
<keyword evidence="3 7" id="KW-1133">Transmembrane helix</keyword>
<feature type="transmembrane region" description="Helical" evidence="7">
    <location>
        <begin position="812"/>
        <end position="836"/>
    </location>
</feature>
<feature type="region of interest" description="Disordered" evidence="6">
    <location>
        <begin position="767"/>
        <end position="802"/>
    </location>
</feature>
<reference evidence="10" key="1">
    <citation type="submission" date="2016-11" db="UniProtKB">
        <authorList>
            <consortium name="WormBaseParasite"/>
        </authorList>
    </citation>
    <scope>IDENTIFICATION</scope>
</reference>
<protein>
    <submittedName>
        <fullName evidence="10">Cadherin domain-containing protein</fullName>
    </submittedName>
</protein>
<dbReference type="GO" id="GO:0007156">
    <property type="term" value="P:homophilic cell adhesion via plasma membrane adhesion molecules"/>
    <property type="evidence" value="ECO:0007669"/>
    <property type="project" value="InterPro"/>
</dbReference>